<dbReference type="InterPro" id="IPR029063">
    <property type="entry name" value="SAM-dependent_MTases_sf"/>
</dbReference>
<dbReference type="NCBIfam" id="TIGR01444">
    <property type="entry name" value="fkbM_fam"/>
    <property type="match status" value="1"/>
</dbReference>
<evidence type="ECO:0000313" key="2">
    <source>
        <dbReference type="EMBL" id="KKQ35135.1"/>
    </source>
</evidence>
<dbReference type="Gene3D" id="3.40.50.150">
    <property type="entry name" value="Vaccinia Virus protein VP39"/>
    <property type="match status" value="1"/>
</dbReference>
<sequence length="250" mass="28723">MKIKKTQAIIVEENMANFLSTIPEILNGNSIKTIIELGARDCINSVLLHKKFKQSKIYTFECNPSTLKECRNRVKNIPNVELVEKAASNRNGVLTFYPIDQEKSDKTKWADGNPGASSVYKISKNYPDERLIQKEIQVPAIKLSTFISQKKITSIELLFMDIQGGELQALRGLEDSISKVRISFTGPFADMIFVNTKNKSHNAFLLKTRERFLEILYPQLAFHAYMIAKKFVFYKQLMKSLRFLYGILKR</sequence>
<dbReference type="EMBL" id="LBTF01000024">
    <property type="protein sequence ID" value="KKQ35135.1"/>
    <property type="molecule type" value="Genomic_DNA"/>
</dbReference>
<name>A0A0G0H9E1_9BACT</name>
<dbReference type="InterPro" id="IPR053188">
    <property type="entry name" value="FkbM_Methyltransferase"/>
</dbReference>
<dbReference type="SUPFAM" id="SSF53335">
    <property type="entry name" value="S-adenosyl-L-methionine-dependent methyltransferases"/>
    <property type="match status" value="1"/>
</dbReference>
<comment type="caution">
    <text evidence="2">The sequence shown here is derived from an EMBL/GenBank/DDBJ whole genome shotgun (WGS) entry which is preliminary data.</text>
</comment>
<dbReference type="AlphaFoldDB" id="A0A0G0H9E1"/>
<dbReference type="Proteomes" id="UP000033876">
    <property type="component" value="Unassembled WGS sequence"/>
</dbReference>
<evidence type="ECO:0000313" key="3">
    <source>
        <dbReference type="Proteomes" id="UP000033876"/>
    </source>
</evidence>
<gene>
    <name evidence="2" type="ORF">US50_C0024G0004</name>
</gene>
<dbReference type="PANTHER" id="PTHR36973:SF4">
    <property type="entry name" value="NODULATION PROTEIN"/>
    <property type="match status" value="1"/>
</dbReference>
<evidence type="ECO:0000259" key="1">
    <source>
        <dbReference type="Pfam" id="PF05050"/>
    </source>
</evidence>
<proteinExistence type="predicted"/>
<dbReference type="GO" id="GO:0008171">
    <property type="term" value="F:O-methyltransferase activity"/>
    <property type="evidence" value="ECO:0007669"/>
    <property type="project" value="TreeGrafter"/>
</dbReference>
<dbReference type="GO" id="GO:0032259">
    <property type="term" value="P:methylation"/>
    <property type="evidence" value="ECO:0007669"/>
    <property type="project" value="UniProtKB-KW"/>
</dbReference>
<dbReference type="Pfam" id="PF05050">
    <property type="entry name" value="Methyltransf_21"/>
    <property type="match status" value="1"/>
</dbReference>
<feature type="domain" description="Methyltransferase FkbM" evidence="1">
    <location>
        <begin position="50"/>
        <end position="192"/>
    </location>
</feature>
<keyword evidence="2" id="KW-0808">Transferase</keyword>
<protein>
    <submittedName>
        <fullName evidence="2">Methyltransferase FkbM family</fullName>
    </submittedName>
</protein>
<reference evidence="2 3" key="1">
    <citation type="journal article" date="2015" name="Nature">
        <title>rRNA introns, odd ribosomes, and small enigmatic genomes across a large radiation of phyla.</title>
        <authorList>
            <person name="Brown C.T."/>
            <person name="Hug L.A."/>
            <person name="Thomas B.C."/>
            <person name="Sharon I."/>
            <person name="Castelle C.J."/>
            <person name="Singh A."/>
            <person name="Wilkins M.J."/>
            <person name="Williams K.H."/>
            <person name="Banfield J.F."/>
        </authorList>
    </citation>
    <scope>NUCLEOTIDE SEQUENCE [LARGE SCALE GENOMIC DNA]</scope>
</reference>
<accession>A0A0G0H9E1</accession>
<dbReference type="InterPro" id="IPR006342">
    <property type="entry name" value="FkbM_mtfrase"/>
</dbReference>
<dbReference type="PANTHER" id="PTHR36973">
    <property type="entry name" value="SLL1456 PROTEIN-RELATED"/>
    <property type="match status" value="1"/>
</dbReference>
<organism evidence="2 3">
    <name type="scientific">Candidatus Nomurabacteria bacterium GW2011_GWB1_37_5</name>
    <dbReference type="NCBI Taxonomy" id="1618742"/>
    <lineage>
        <taxon>Bacteria</taxon>
        <taxon>Candidatus Nomuraibacteriota</taxon>
    </lineage>
</organism>
<keyword evidence="2" id="KW-0489">Methyltransferase</keyword>